<evidence type="ECO:0000259" key="7">
    <source>
        <dbReference type="Pfam" id="PF01764"/>
    </source>
</evidence>
<evidence type="ECO:0000256" key="6">
    <source>
        <dbReference type="ARBA" id="ARBA00023242"/>
    </source>
</evidence>
<comment type="subcellular location">
    <subcellularLocation>
        <location evidence="2">Cytoplasm</location>
    </subcellularLocation>
    <subcellularLocation>
        <location evidence="1">Nucleus</location>
    </subcellularLocation>
</comment>
<dbReference type="SUPFAM" id="SSF53474">
    <property type="entry name" value="alpha/beta-Hydrolases"/>
    <property type="match status" value="1"/>
</dbReference>
<reference evidence="9 10" key="1">
    <citation type="submission" date="2022-03" db="EMBL/GenBank/DDBJ databases">
        <authorList>
            <person name="Nunn A."/>
            <person name="Chopra R."/>
            <person name="Nunn A."/>
            <person name="Contreras Garrido A."/>
        </authorList>
    </citation>
    <scope>NUCLEOTIDE SEQUENCE [LARGE SCALE GENOMIC DNA]</scope>
</reference>
<feature type="domain" description="EDS1 EP" evidence="8">
    <location>
        <begin position="304"/>
        <end position="512"/>
    </location>
</feature>
<dbReference type="PANTHER" id="PTHR46898">
    <property type="entry name" value="SENESCENCE-ASSOCIATED CARBOXYLESTERASE 101"/>
    <property type="match status" value="1"/>
</dbReference>
<evidence type="ECO:0000256" key="2">
    <source>
        <dbReference type="ARBA" id="ARBA00004496"/>
    </source>
</evidence>
<dbReference type="AlphaFoldDB" id="A0AAU9SYR1"/>
<evidence type="ECO:0000313" key="9">
    <source>
        <dbReference type="EMBL" id="CAH2072724.1"/>
    </source>
</evidence>
<keyword evidence="10" id="KW-1185">Reference proteome</keyword>
<evidence type="ECO:0008006" key="11">
    <source>
        <dbReference type="Google" id="ProtNLM"/>
    </source>
</evidence>
<feature type="domain" description="Fungal lipase-type" evidence="7">
    <location>
        <begin position="96"/>
        <end position="200"/>
    </location>
</feature>
<dbReference type="Proteomes" id="UP000836841">
    <property type="component" value="Chromosome 6"/>
</dbReference>
<dbReference type="Gene3D" id="3.40.50.1820">
    <property type="entry name" value="alpha/beta hydrolase"/>
    <property type="match status" value="1"/>
</dbReference>
<dbReference type="GO" id="GO:0006952">
    <property type="term" value="P:defense response"/>
    <property type="evidence" value="ECO:0007669"/>
    <property type="project" value="UniProtKB-KW"/>
</dbReference>
<keyword evidence="3" id="KW-0963">Cytoplasm</keyword>
<evidence type="ECO:0000256" key="1">
    <source>
        <dbReference type="ARBA" id="ARBA00004123"/>
    </source>
</evidence>
<dbReference type="PANTHER" id="PTHR46898:SF3">
    <property type="entry name" value="FUNGAL LIPASE-LIKE DOMAIN-CONTAINING PROTEIN"/>
    <property type="match status" value="1"/>
</dbReference>
<proteinExistence type="predicted"/>
<keyword evidence="4" id="KW-0378">Hydrolase</keyword>
<evidence type="ECO:0000259" key="8">
    <source>
        <dbReference type="Pfam" id="PF18117"/>
    </source>
</evidence>
<gene>
    <name evidence="9" type="ORF">TAV2_LOCUS20671</name>
</gene>
<name>A0AAU9SYR1_THLAR</name>
<evidence type="ECO:0000313" key="10">
    <source>
        <dbReference type="Proteomes" id="UP000836841"/>
    </source>
</evidence>
<organism evidence="9 10">
    <name type="scientific">Thlaspi arvense</name>
    <name type="common">Field penny-cress</name>
    <dbReference type="NCBI Taxonomy" id="13288"/>
    <lineage>
        <taxon>Eukaryota</taxon>
        <taxon>Viridiplantae</taxon>
        <taxon>Streptophyta</taxon>
        <taxon>Embryophyta</taxon>
        <taxon>Tracheophyta</taxon>
        <taxon>Spermatophyta</taxon>
        <taxon>Magnoliopsida</taxon>
        <taxon>eudicotyledons</taxon>
        <taxon>Gunneridae</taxon>
        <taxon>Pentapetalae</taxon>
        <taxon>rosids</taxon>
        <taxon>malvids</taxon>
        <taxon>Brassicales</taxon>
        <taxon>Brassicaceae</taxon>
        <taxon>Thlaspideae</taxon>
        <taxon>Thlaspi</taxon>
    </lineage>
</organism>
<dbReference type="InterPro" id="IPR029058">
    <property type="entry name" value="AB_hydrolase_fold"/>
</dbReference>
<dbReference type="Pfam" id="PF18117">
    <property type="entry name" value="EDS1_EP"/>
    <property type="match status" value="1"/>
</dbReference>
<keyword evidence="5" id="KW-0611">Plant defense</keyword>
<dbReference type="EMBL" id="OU466862">
    <property type="protein sequence ID" value="CAH2072724.1"/>
    <property type="molecule type" value="Genomic_DNA"/>
</dbReference>
<dbReference type="InterPro" id="IPR002921">
    <property type="entry name" value="Fungal_lipase-type"/>
</dbReference>
<accession>A0AAU9SYR1</accession>
<dbReference type="GO" id="GO:0005634">
    <property type="term" value="C:nucleus"/>
    <property type="evidence" value="ECO:0007669"/>
    <property type="project" value="UniProtKB-SubCell"/>
</dbReference>
<evidence type="ECO:0000256" key="5">
    <source>
        <dbReference type="ARBA" id="ARBA00022821"/>
    </source>
</evidence>
<dbReference type="InterPro" id="IPR041266">
    <property type="entry name" value="EDS1_EP"/>
</dbReference>
<dbReference type="InterPro" id="IPR044603">
    <property type="entry name" value="SAG101-like"/>
</dbReference>
<dbReference type="GO" id="GO:0006629">
    <property type="term" value="P:lipid metabolic process"/>
    <property type="evidence" value="ECO:0007669"/>
    <property type="project" value="InterPro"/>
</dbReference>
<sequence length="529" mass="60384">MDSSSSLKGIELGKLVLSSDLLDSSWSKISEIQESSYPNKDSALGIKIYREAKRTFVVFAAPPLRRDGSIDSASTRLSGSKDQNPFHFLCSEKKSSFSIHSHAFQLFKSYNQNLLGLKSELLELLKSKKHVIITGAALGGSVACLFTLWLLETVEPGQKLPLCITFGSPFIGDASLQQILQNSLRNSCFLNVADIASQTPIAADLFKPFGTFLICFGSECICIDDTEAVMELLKSGAANTHVVAWRDYGEVLDRLDHSVLSTEADTRLVIDDGVIMRMEERAAKKKARCDKLKKLNDIKISMAYIEWYKKLSKEAKIGYYDRFKTHLATPVSQLDIKMEGRIREINDYWEALVEEVEKMPQSEKSNLKTRCLFSGHNYRRIIEPLVIARYYLDGGTGYRTLRRRSRHFVMLEDWFKAESIEPDRCDKRDLSHLLTFDSCFWADVEEAMIVIKSLEAHEGMRDEASMAKLVKFEEYVWGLIGKREVSPEIFLEKSSFMKWWEKYKEIIEDSSDFTEFMNTGKYERYGQVG</sequence>
<evidence type="ECO:0000256" key="4">
    <source>
        <dbReference type="ARBA" id="ARBA00022801"/>
    </source>
</evidence>
<dbReference type="GO" id="GO:0005737">
    <property type="term" value="C:cytoplasm"/>
    <property type="evidence" value="ECO:0007669"/>
    <property type="project" value="UniProtKB-SubCell"/>
</dbReference>
<keyword evidence="6" id="KW-0539">Nucleus</keyword>
<dbReference type="GO" id="GO:0052689">
    <property type="term" value="F:carboxylic ester hydrolase activity"/>
    <property type="evidence" value="ECO:0007669"/>
    <property type="project" value="InterPro"/>
</dbReference>
<protein>
    <recommendedName>
        <fullName evidence="11">Senescence-associated carboxylesterase 101</fullName>
    </recommendedName>
</protein>
<evidence type="ECO:0000256" key="3">
    <source>
        <dbReference type="ARBA" id="ARBA00022490"/>
    </source>
</evidence>
<dbReference type="Pfam" id="PF01764">
    <property type="entry name" value="Lipase_3"/>
    <property type="match status" value="1"/>
</dbReference>